<comment type="cofactor">
    <cofactor evidence="8">
        <name>S-adenosyl-L-methionine</name>
        <dbReference type="ChEBI" id="CHEBI:59789"/>
    </cofactor>
    <text evidence="8">Binds 1 S-adenosyl-L-methionine per subunit.</text>
</comment>
<dbReference type="GO" id="GO:0016840">
    <property type="term" value="F:carbon-nitrogen lyase activity"/>
    <property type="evidence" value="ECO:0007669"/>
    <property type="project" value="UniProtKB-UniRule"/>
</dbReference>
<evidence type="ECO:0000313" key="10">
    <source>
        <dbReference type="EMBL" id="PIQ87204.1"/>
    </source>
</evidence>
<reference evidence="10 11" key="1">
    <citation type="submission" date="2017-09" db="EMBL/GenBank/DDBJ databases">
        <title>Depth-based differentiation of microbial function through sediment-hosted aquifers and enrichment of novel symbionts in the deep terrestrial subsurface.</title>
        <authorList>
            <person name="Probst A.J."/>
            <person name="Ladd B."/>
            <person name="Jarett J.K."/>
            <person name="Geller-Mcgrath D.E."/>
            <person name="Sieber C.M."/>
            <person name="Emerson J.B."/>
            <person name="Anantharaman K."/>
            <person name="Thomas B.C."/>
            <person name="Malmstrom R."/>
            <person name="Stieglmeier M."/>
            <person name="Klingl A."/>
            <person name="Woyke T."/>
            <person name="Ryan C.M."/>
            <person name="Banfield J.F."/>
        </authorList>
    </citation>
    <scope>NUCLEOTIDE SEQUENCE [LARGE SCALE GENOMIC DNA]</scope>
    <source>
        <strain evidence="10">CG11_big_fil_rev_8_21_14_0_20_45_26</strain>
    </source>
</reference>
<dbReference type="GO" id="GO:0000287">
    <property type="term" value="F:magnesium ion binding"/>
    <property type="evidence" value="ECO:0007669"/>
    <property type="project" value="UniProtKB-UniRule"/>
</dbReference>
<accession>A0A2H0LU60</accession>
<keyword evidence="4 8" id="KW-0460">Magnesium</keyword>
<feature type="binding site" evidence="8">
    <location>
        <position position="42"/>
    </location>
    <ligand>
        <name>[4Fe-4S] cluster</name>
        <dbReference type="ChEBI" id="CHEBI:49883"/>
        <note>4Fe-4S-S-AdoMet</note>
    </ligand>
</feature>
<feature type="binding site" evidence="8">
    <location>
        <position position="31"/>
    </location>
    <ligand>
        <name>substrate</name>
    </ligand>
</feature>
<comment type="pathway">
    <text evidence="8">Purine metabolism; 7-cyano-7-deazaguanine biosynthesis.</text>
</comment>
<dbReference type="PANTHER" id="PTHR42836">
    <property type="entry name" value="7-CARBOXY-7-DEAZAGUANINE SYNTHASE"/>
    <property type="match status" value="1"/>
</dbReference>
<dbReference type="PROSITE" id="PS51918">
    <property type="entry name" value="RADICAL_SAM"/>
    <property type="match status" value="1"/>
</dbReference>
<evidence type="ECO:0000259" key="9">
    <source>
        <dbReference type="PROSITE" id="PS51918"/>
    </source>
</evidence>
<feature type="binding site" evidence="8">
    <location>
        <position position="35"/>
    </location>
    <ligand>
        <name>[4Fe-4S] cluster</name>
        <dbReference type="ChEBI" id="CHEBI:49883"/>
        <note>4Fe-4S-S-AdoMet</note>
    </ligand>
</feature>
<gene>
    <name evidence="8" type="primary">queE</name>
    <name evidence="10" type="ORF">COV74_01395</name>
</gene>
<dbReference type="EMBL" id="PCVY01000016">
    <property type="protein sequence ID" value="PIQ87204.1"/>
    <property type="molecule type" value="Genomic_DNA"/>
</dbReference>
<feature type="binding site" evidence="8">
    <location>
        <position position="77"/>
    </location>
    <ligand>
        <name>substrate</name>
    </ligand>
</feature>
<comment type="subunit">
    <text evidence="8">Homodimer.</text>
</comment>
<evidence type="ECO:0000256" key="8">
    <source>
        <dbReference type="HAMAP-Rule" id="MF_00917"/>
    </source>
</evidence>
<feature type="binding site" evidence="8">
    <location>
        <begin position="41"/>
        <end position="43"/>
    </location>
    <ligand>
        <name>S-adenosyl-L-methionine</name>
        <dbReference type="ChEBI" id="CHEBI:59789"/>
    </ligand>
</feature>
<dbReference type="GO" id="GO:0008616">
    <property type="term" value="P:tRNA queuosine(34) biosynthetic process"/>
    <property type="evidence" value="ECO:0007669"/>
    <property type="project" value="UniProtKB-UniRule"/>
</dbReference>
<comment type="catalytic activity">
    <reaction evidence="8">
        <text>6-carboxy-5,6,7,8-tetrahydropterin + H(+) = 7-carboxy-7-carbaguanine + NH4(+)</text>
        <dbReference type="Rhea" id="RHEA:27974"/>
        <dbReference type="ChEBI" id="CHEBI:15378"/>
        <dbReference type="ChEBI" id="CHEBI:28938"/>
        <dbReference type="ChEBI" id="CHEBI:61032"/>
        <dbReference type="ChEBI" id="CHEBI:61036"/>
        <dbReference type="EC" id="4.3.99.3"/>
    </reaction>
</comment>
<keyword evidence="3 8" id="KW-0479">Metal-binding</keyword>
<comment type="caution">
    <text evidence="10">The sequence shown here is derived from an EMBL/GenBank/DDBJ whole genome shotgun (WGS) entry which is preliminary data.</text>
</comment>
<dbReference type="Proteomes" id="UP000230859">
    <property type="component" value="Unassembled WGS sequence"/>
</dbReference>
<comment type="function">
    <text evidence="8">Catalyzes the complex heterocyclic radical-mediated conversion of 6-carboxy-5,6,7,8-tetrahydropterin (CPH4) to 7-carboxy-7-deazaguanine (CDG), a step common to the biosynthetic pathways of all 7-deazapurine-containing compounds.</text>
</comment>
<comment type="cofactor">
    <cofactor evidence="8">
        <name>Mg(2+)</name>
        <dbReference type="ChEBI" id="CHEBI:18420"/>
    </cofactor>
</comment>
<feature type="domain" description="Radical SAM core" evidence="9">
    <location>
        <begin position="22"/>
        <end position="235"/>
    </location>
</feature>
<dbReference type="Pfam" id="PF04055">
    <property type="entry name" value="Radical_SAM"/>
    <property type="match status" value="1"/>
</dbReference>
<evidence type="ECO:0000256" key="5">
    <source>
        <dbReference type="ARBA" id="ARBA00023004"/>
    </source>
</evidence>
<dbReference type="PIRSF" id="PIRSF000370">
    <property type="entry name" value="QueE"/>
    <property type="match status" value="1"/>
</dbReference>
<evidence type="ECO:0000256" key="7">
    <source>
        <dbReference type="ARBA" id="ARBA00023239"/>
    </source>
</evidence>
<feature type="binding site" evidence="8">
    <location>
        <position position="79"/>
    </location>
    <ligand>
        <name>S-adenosyl-L-methionine</name>
        <dbReference type="ChEBI" id="CHEBI:59789"/>
    </ligand>
</feature>
<keyword evidence="2 8" id="KW-0949">S-adenosyl-L-methionine</keyword>
<comment type="similarity">
    <text evidence="8">Belongs to the radical SAM superfamily. 7-carboxy-7-deazaguanine synthase family.</text>
</comment>
<dbReference type="SUPFAM" id="SSF102114">
    <property type="entry name" value="Radical SAM enzymes"/>
    <property type="match status" value="1"/>
</dbReference>
<keyword evidence="8" id="KW-0671">Queuosine biosynthesis</keyword>
<comment type="caution">
    <text evidence="8">Lacks conserved residue(s) required for the propagation of feature annotation.</text>
</comment>
<keyword evidence="7 8" id="KW-0456">Lyase</keyword>
<organism evidence="10 11">
    <name type="scientific">Candidatus Abzuiibacterium crystallinum</name>
    <dbReference type="NCBI Taxonomy" id="1974748"/>
    <lineage>
        <taxon>Bacteria</taxon>
        <taxon>Pseudomonadati</taxon>
        <taxon>Candidatus Omnitrophota</taxon>
        <taxon>Candidatus Abzuiibacterium</taxon>
    </lineage>
</organism>
<dbReference type="InterPro" id="IPR013785">
    <property type="entry name" value="Aldolase_TIM"/>
</dbReference>
<dbReference type="AlphaFoldDB" id="A0A2H0LU60"/>
<keyword evidence="1 8" id="KW-0004">4Fe-4S</keyword>
<dbReference type="HAMAP" id="MF_00917">
    <property type="entry name" value="QueE"/>
    <property type="match status" value="1"/>
</dbReference>
<comment type="cofactor">
    <cofactor evidence="8">
        <name>[4Fe-4S] cluster</name>
        <dbReference type="ChEBI" id="CHEBI:49883"/>
    </cofactor>
    <text evidence="8">Binds 1 [4Fe-4S] cluster. The cluster is coordinated with 3 cysteines and an exchangeable S-adenosyl-L-methionine.</text>
</comment>
<keyword evidence="6 8" id="KW-0411">Iron-sulfur</keyword>
<dbReference type="GO" id="GO:1904047">
    <property type="term" value="F:S-adenosyl-L-methionine binding"/>
    <property type="evidence" value="ECO:0007669"/>
    <property type="project" value="UniProtKB-UniRule"/>
</dbReference>
<evidence type="ECO:0000256" key="4">
    <source>
        <dbReference type="ARBA" id="ARBA00022842"/>
    </source>
</evidence>
<dbReference type="EC" id="4.3.99.3" evidence="8"/>
<dbReference type="InterPro" id="IPR058240">
    <property type="entry name" value="rSAM_sf"/>
</dbReference>
<protein>
    <recommendedName>
        <fullName evidence="8">7-carboxy-7-deazaguanine synthase</fullName>
        <shortName evidence="8">CDG synthase</shortName>
        <ecNumber evidence="8">4.3.99.3</ecNumber>
    </recommendedName>
    <alternativeName>
        <fullName evidence="8">Queuosine biosynthesis protein QueE</fullName>
    </alternativeName>
</protein>
<feature type="binding site" evidence="8">
    <location>
        <position position="39"/>
    </location>
    <ligand>
        <name>[4Fe-4S] cluster</name>
        <dbReference type="ChEBI" id="CHEBI:49883"/>
        <note>4Fe-4S-S-AdoMet</note>
    </ligand>
</feature>
<dbReference type="InterPro" id="IPR024924">
    <property type="entry name" value="7-CO-7-deazaguanine_synth-like"/>
</dbReference>
<dbReference type="CDD" id="cd01335">
    <property type="entry name" value="Radical_SAM"/>
    <property type="match status" value="1"/>
</dbReference>
<name>A0A2H0LU60_9BACT</name>
<sequence length="235" mass="27377">MIISKTAGISEIFSSIQGEGTHMGERHLFVRFERCNIHCEYCDEIDKAGEAFDIDSVVKRIVKLEEEAGPHHYVSLTGGEPLVYAPFLRMLCPQLRERKFKLYLETNGILDRALSEIIEWVDVIAMDMKPASVTKEKNYWEEHEKFLKAAKAKELFIKVILSKEIDTQEFMTCVKMLRTHAPSIPFILQPISLKDREGHDDRELLRLMAELQQMASYYLRDVRIIPRLHRILNIK</sequence>
<evidence type="ECO:0000256" key="2">
    <source>
        <dbReference type="ARBA" id="ARBA00022691"/>
    </source>
</evidence>
<evidence type="ECO:0000256" key="1">
    <source>
        <dbReference type="ARBA" id="ARBA00022485"/>
    </source>
</evidence>
<dbReference type="UniPathway" id="UPA00391"/>
<dbReference type="InterPro" id="IPR007197">
    <property type="entry name" value="rSAM"/>
</dbReference>
<evidence type="ECO:0000313" key="11">
    <source>
        <dbReference type="Proteomes" id="UP000230859"/>
    </source>
</evidence>
<evidence type="ECO:0000256" key="3">
    <source>
        <dbReference type="ARBA" id="ARBA00022723"/>
    </source>
</evidence>
<evidence type="ECO:0000256" key="6">
    <source>
        <dbReference type="ARBA" id="ARBA00023014"/>
    </source>
</evidence>
<feature type="binding site" evidence="8">
    <location>
        <begin position="16"/>
        <end position="18"/>
    </location>
    <ligand>
        <name>substrate</name>
    </ligand>
</feature>
<dbReference type="PANTHER" id="PTHR42836:SF1">
    <property type="entry name" value="7-CARBOXY-7-DEAZAGUANINE SYNTHASE"/>
    <property type="match status" value="1"/>
</dbReference>
<dbReference type="GO" id="GO:0051539">
    <property type="term" value="F:4 iron, 4 sulfur cluster binding"/>
    <property type="evidence" value="ECO:0007669"/>
    <property type="project" value="UniProtKB-UniRule"/>
</dbReference>
<dbReference type="Gene3D" id="3.20.20.70">
    <property type="entry name" value="Aldolase class I"/>
    <property type="match status" value="1"/>
</dbReference>
<proteinExistence type="inferred from homology"/>
<keyword evidence="5 8" id="KW-0408">Iron</keyword>
<dbReference type="SFLD" id="SFLDS00029">
    <property type="entry name" value="Radical_SAM"/>
    <property type="match status" value="1"/>
</dbReference>